<protein>
    <submittedName>
        <fullName evidence="1">Uncharacterized protein</fullName>
    </submittedName>
</protein>
<organism evidence="1">
    <name type="scientific">Populus trichocarpa</name>
    <name type="common">Western balsam poplar</name>
    <name type="synonym">Populus balsamifera subsp. trichocarpa</name>
    <dbReference type="NCBI Taxonomy" id="3694"/>
    <lineage>
        <taxon>Eukaryota</taxon>
        <taxon>Viridiplantae</taxon>
        <taxon>Streptophyta</taxon>
        <taxon>Embryophyta</taxon>
        <taxon>Tracheophyta</taxon>
        <taxon>Spermatophyta</taxon>
        <taxon>Magnoliopsida</taxon>
        <taxon>eudicotyledons</taxon>
        <taxon>Gunneridae</taxon>
        <taxon>Pentapetalae</taxon>
        <taxon>rosids</taxon>
        <taxon>fabids</taxon>
        <taxon>Malpighiales</taxon>
        <taxon>Salicaceae</taxon>
        <taxon>Saliceae</taxon>
        <taxon>Populus</taxon>
    </lineage>
</organism>
<accession>A9PI46</accession>
<dbReference type="EMBL" id="EF148062">
    <property type="protein sequence ID" value="ABK96049.1"/>
    <property type="molecule type" value="mRNA"/>
</dbReference>
<evidence type="ECO:0000313" key="1">
    <source>
        <dbReference type="EMBL" id="ABK96049.1"/>
    </source>
</evidence>
<reference evidence="1" key="1">
    <citation type="journal article" date="2008" name="BMC Genomics">
        <title>Analysis of 4,664 high-quality sequence-finished poplar full-length cDNA clones and their utility for the discovery of genes responding to insect feeding.</title>
        <authorList>
            <person name="Ralph S.G."/>
            <person name="Chun H.J."/>
            <person name="Cooper D."/>
            <person name="Kirkpatrick R."/>
            <person name="Kolosova N."/>
            <person name="Gunter L."/>
            <person name="Tuskan G.A."/>
            <person name="Douglas C.J."/>
            <person name="Holt R.A."/>
            <person name="Jones S.J."/>
            <person name="Marra M.A."/>
            <person name="Bohlmann J."/>
        </authorList>
    </citation>
    <scope>NUCLEOTIDE SEQUENCE</scope>
    <source>
        <tissue evidence="1">Young and mature leaves</tissue>
    </source>
</reference>
<name>A9PI46_POPTR</name>
<sequence length="58" mass="6823">MDLLSICRTWVLMERLTLRVSSLVFHLLLTKTWKLIFTELLKVILLLFSLGNPYLTCL</sequence>
<proteinExistence type="evidence at transcript level"/>
<dbReference type="AlphaFoldDB" id="A9PI46"/>